<dbReference type="EMBL" id="NTRR01000039">
    <property type="protein sequence ID" value="PFE10883.1"/>
    <property type="molecule type" value="Genomic_DNA"/>
</dbReference>
<organism evidence="2 3">
    <name type="scientific">Bacillus cereus</name>
    <dbReference type="NCBI Taxonomy" id="1396"/>
    <lineage>
        <taxon>Bacteria</taxon>
        <taxon>Bacillati</taxon>
        <taxon>Bacillota</taxon>
        <taxon>Bacilli</taxon>
        <taxon>Bacillales</taxon>
        <taxon>Bacillaceae</taxon>
        <taxon>Bacillus</taxon>
        <taxon>Bacillus cereus group</taxon>
    </lineage>
</organism>
<feature type="domain" description="AAA+ ATPase" evidence="1">
    <location>
        <begin position="56"/>
        <end position="212"/>
    </location>
</feature>
<dbReference type="InterPro" id="IPR008868">
    <property type="entry name" value="TniB"/>
</dbReference>
<gene>
    <name evidence="2" type="ORF">CN307_22705</name>
</gene>
<evidence type="ECO:0000313" key="3">
    <source>
        <dbReference type="Proteomes" id="UP000220032"/>
    </source>
</evidence>
<name>A0A2A8ZWZ9_BACCE</name>
<dbReference type="Gene3D" id="3.40.50.300">
    <property type="entry name" value="P-loop containing nucleotide triphosphate hydrolases"/>
    <property type="match status" value="1"/>
</dbReference>
<comment type="caution">
    <text evidence="2">The sequence shown here is derived from an EMBL/GenBank/DDBJ whole genome shotgun (WGS) entry which is preliminary data.</text>
</comment>
<evidence type="ECO:0000313" key="2">
    <source>
        <dbReference type="EMBL" id="PFE10883.1"/>
    </source>
</evidence>
<dbReference type="RefSeq" id="WP_088313514.1">
    <property type="nucleotide sequence ID" value="NZ_JBHHNZ010000002.1"/>
</dbReference>
<dbReference type="InterPro" id="IPR025662">
    <property type="entry name" value="Sigma_54_int_dom_ATP-bd_1"/>
</dbReference>
<dbReference type="PROSITE" id="PS00675">
    <property type="entry name" value="SIGMA54_INTERACT_1"/>
    <property type="match status" value="1"/>
</dbReference>
<dbReference type="Pfam" id="PF05621">
    <property type="entry name" value="TniB"/>
    <property type="match status" value="1"/>
</dbReference>
<dbReference type="Proteomes" id="UP000220032">
    <property type="component" value="Unassembled WGS sequence"/>
</dbReference>
<evidence type="ECO:0000259" key="1">
    <source>
        <dbReference type="SMART" id="SM00382"/>
    </source>
</evidence>
<dbReference type="InterPro" id="IPR027417">
    <property type="entry name" value="P-loop_NTPase"/>
</dbReference>
<dbReference type="InterPro" id="IPR003593">
    <property type="entry name" value="AAA+_ATPase"/>
</dbReference>
<dbReference type="SMART" id="SM00382">
    <property type="entry name" value="AAA"/>
    <property type="match status" value="1"/>
</dbReference>
<accession>A0A2A8ZWZ9</accession>
<protein>
    <submittedName>
        <fullName evidence="2">Transposase</fullName>
    </submittedName>
</protein>
<reference evidence="2 3" key="1">
    <citation type="submission" date="2017-09" db="EMBL/GenBank/DDBJ databases">
        <title>Large-scale bioinformatics analysis of Bacillus genomes uncovers conserved roles of natural products in bacterial physiology.</title>
        <authorList>
            <consortium name="Agbiome Team Llc"/>
            <person name="Bleich R.M."/>
            <person name="Grubbs K.J."/>
            <person name="Santa Maria K.C."/>
            <person name="Allen S.E."/>
            <person name="Farag S."/>
            <person name="Shank E.A."/>
            <person name="Bowers A."/>
        </authorList>
    </citation>
    <scope>NUCLEOTIDE SEQUENCE [LARGE SCALE GENOMIC DNA]</scope>
    <source>
        <strain evidence="2 3">AFS022681</strain>
    </source>
</reference>
<sequence length="323" mass="37408">MSNKIKFGELNGRNPSFEEIRTRKEHVKKIVIQHPGYKRVIERIEEYHLLSEGSIQPDGIFLSGETGVGKSTLLKEYQNRYPRKMIDGCTKIPILYTKVPVGATPKSVASKILLDLGDPVYDKGTENNQTARLLKFIEKCEVQMVVIDEFQHLIDRETQHVFNRASDWVKSFTDDVGVPVLICGMPESQKIFQHNAQLDRRFCTRLDLKSFEYESKEEQIVFRAFLNNLDHQLPFVCKSYLANPNLSEKLYYASKGIPFYVKKILEEATVHAVKQGRDCLEENDLFLAYQLISISHRPYAINPFGKPNFNLIEEIKKEKYQKK</sequence>
<proteinExistence type="predicted"/>
<dbReference type="SUPFAM" id="SSF52540">
    <property type="entry name" value="P-loop containing nucleoside triphosphate hydrolases"/>
    <property type="match status" value="1"/>
</dbReference>
<dbReference type="AlphaFoldDB" id="A0A2A8ZWZ9"/>